<feature type="domain" description="NECAP PHear" evidence="2">
    <location>
        <begin position="17"/>
        <end position="202"/>
    </location>
</feature>
<dbReference type="Gene3D" id="2.30.29.30">
    <property type="entry name" value="Pleckstrin-homology domain (PH domain)/Phosphotyrosine-binding domain (PTB)"/>
    <property type="match status" value="1"/>
</dbReference>
<feature type="region of interest" description="Disordered" evidence="1">
    <location>
        <begin position="160"/>
        <end position="283"/>
    </location>
</feature>
<proteinExistence type="predicted"/>
<sequence length="283" mass="29796">MEGIDPITGRPLASDAIQRVLFIAPKVHVYNIPPMVPGKGHVAAGWTADGNKRQIFTARLRVLETAETVPAGGSGGNGGEEEEESEKVKTDVVLEDASNGQLFAAAPYTTAAVVEPVSDSSRFFAVRVQDEAGRKASLGIGFEERSDAFDFSVALQEARKSLGWEQPQNNATGGGPKKASEKKEEEKRDYSLKEGETITVNLPGRFGRRRPDAGESSASSSEGSAPLASFSLPPPPSSASSTRAPGILPPPPSAQSSKVHTHQRGKPSAADLGFDDGQNGEFA</sequence>
<accession>A0ABR1W8N6</accession>
<gene>
    <name evidence="3" type="ORF">PG997_007678</name>
</gene>
<dbReference type="EMBL" id="JAQQWN010000006">
    <property type="protein sequence ID" value="KAK8079860.1"/>
    <property type="molecule type" value="Genomic_DNA"/>
</dbReference>
<dbReference type="InterPro" id="IPR012466">
    <property type="entry name" value="NECAP_PHear"/>
</dbReference>
<dbReference type="CDD" id="cd13228">
    <property type="entry name" value="PHear_NECAP"/>
    <property type="match status" value="1"/>
</dbReference>
<organism evidence="3 4">
    <name type="scientific">Apiospora hydei</name>
    <dbReference type="NCBI Taxonomy" id="1337664"/>
    <lineage>
        <taxon>Eukaryota</taxon>
        <taxon>Fungi</taxon>
        <taxon>Dikarya</taxon>
        <taxon>Ascomycota</taxon>
        <taxon>Pezizomycotina</taxon>
        <taxon>Sordariomycetes</taxon>
        <taxon>Xylariomycetidae</taxon>
        <taxon>Amphisphaeriales</taxon>
        <taxon>Apiosporaceae</taxon>
        <taxon>Apiospora</taxon>
    </lineage>
</organism>
<feature type="compositionally biased region" description="Basic and acidic residues" evidence="1">
    <location>
        <begin position="178"/>
        <end position="196"/>
    </location>
</feature>
<evidence type="ECO:0000313" key="3">
    <source>
        <dbReference type="EMBL" id="KAK8079860.1"/>
    </source>
</evidence>
<reference evidence="3 4" key="1">
    <citation type="submission" date="2023-01" db="EMBL/GenBank/DDBJ databases">
        <title>Analysis of 21 Apiospora genomes using comparative genomics revels a genus with tremendous synthesis potential of carbohydrate active enzymes and secondary metabolites.</title>
        <authorList>
            <person name="Sorensen T."/>
        </authorList>
    </citation>
    <scope>NUCLEOTIDE SEQUENCE [LARGE SCALE GENOMIC DNA]</scope>
    <source>
        <strain evidence="3 4">CBS 114990</strain>
    </source>
</reference>
<dbReference type="RefSeq" id="XP_066667335.1">
    <property type="nucleotide sequence ID" value="XM_066811993.1"/>
</dbReference>
<feature type="compositionally biased region" description="Low complexity" evidence="1">
    <location>
        <begin position="214"/>
        <end position="231"/>
    </location>
</feature>
<comment type="caution">
    <text evidence="3">The sequence shown here is derived from an EMBL/GenBank/DDBJ whole genome shotgun (WGS) entry which is preliminary data.</text>
</comment>
<name>A0ABR1W8N6_9PEZI</name>
<feature type="region of interest" description="Disordered" evidence="1">
    <location>
        <begin position="67"/>
        <end position="87"/>
    </location>
</feature>
<keyword evidence="4" id="KW-1185">Reference proteome</keyword>
<dbReference type="GeneID" id="92045053"/>
<evidence type="ECO:0000256" key="1">
    <source>
        <dbReference type="SAM" id="MobiDB-lite"/>
    </source>
</evidence>
<dbReference type="Proteomes" id="UP001433268">
    <property type="component" value="Unassembled WGS sequence"/>
</dbReference>
<dbReference type="PANTHER" id="PTHR12847:SF9">
    <property type="entry name" value="NECAP-LIKE PROTEIN CG9132"/>
    <property type="match status" value="1"/>
</dbReference>
<dbReference type="Pfam" id="PF07933">
    <property type="entry name" value="DUF1681"/>
    <property type="match status" value="1"/>
</dbReference>
<evidence type="ECO:0000313" key="4">
    <source>
        <dbReference type="Proteomes" id="UP001433268"/>
    </source>
</evidence>
<dbReference type="SUPFAM" id="SSF50729">
    <property type="entry name" value="PH domain-like"/>
    <property type="match status" value="1"/>
</dbReference>
<dbReference type="PANTHER" id="PTHR12847">
    <property type="entry name" value="ATP-BINDING CASSETTE ABC TRANSPORTER-RELATED"/>
    <property type="match status" value="1"/>
</dbReference>
<dbReference type="InterPro" id="IPR011993">
    <property type="entry name" value="PH-like_dom_sf"/>
</dbReference>
<evidence type="ECO:0000259" key="2">
    <source>
        <dbReference type="Pfam" id="PF07933"/>
    </source>
</evidence>
<protein>
    <submittedName>
        <fullName evidence="3">Adaptin ear-binding coat-associated protein</fullName>
    </submittedName>
</protein>